<keyword evidence="2" id="KW-0812">Transmembrane</keyword>
<feature type="transmembrane region" description="Helical" evidence="2">
    <location>
        <begin position="325"/>
        <end position="348"/>
    </location>
</feature>
<dbReference type="CDD" id="cd00130">
    <property type="entry name" value="PAS"/>
    <property type="match status" value="1"/>
</dbReference>
<feature type="transmembrane region" description="Helical" evidence="2">
    <location>
        <begin position="1086"/>
        <end position="1109"/>
    </location>
</feature>
<dbReference type="InterPro" id="IPR052994">
    <property type="entry name" value="Tiny_macrocysts_regulators"/>
</dbReference>
<organism evidence="5 6">
    <name type="scientific">Blepharisma stoltei</name>
    <dbReference type="NCBI Taxonomy" id="1481888"/>
    <lineage>
        <taxon>Eukaryota</taxon>
        <taxon>Sar</taxon>
        <taxon>Alveolata</taxon>
        <taxon>Ciliophora</taxon>
        <taxon>Postciliodesmatophora</taxon>
        <taxon>Heterotrichea</taxon>
        <taxon>Heterotrichida</taxon>
        <taxon>Blepharismidae</taxon>
        <taxon>Blepharisma</taxon>
    </lineage>
</organism>
<reference evidence="5" key="1">
    <citation type="submission" date="2021-09" db="EMBL/GenBank/DDBJ databases">
        <authorList>
            <consortium name="AG Swart"/>
            <person name="Singh M."/>
            <person name="Singh A."/>
            <person name="Seah K."/>
            <person name="Emmerich C."/>
        </authorList>
    </citation>
    <scope>NUCLEOTIDE SEQUENCE</scope>
    <source>
        <strain evidence="5">ATCC30299</strain>
    </source>
</reference>
<dbReference type="PANTHER" id="PTHR31600:SF2">
    <property type="entry name" value="GAMETE ENRICHED GENE 10 PROTEIN-RELATED"/>
    <property type="match status" value="1"/>
</dbReference>
<feature type="compositionally biased region" description="Basic and acidic residues" evidence="1">
    <location>
        <begin position="1"/>
        <end position="10"/>
    </location>
</feature>
<protein>
    <recommendedName>
        <fullName evidence="7">PAS domain-containing protein</fullName>
    </recommendedName>
</protein>
<feature type="transmembrane region" description="Helical" evidence="2">
    <location>
        <begin position="301"/>
        <end position="319"/>
    </location>
</feature>
<feature type="transmembrane region" description="Helical" evidence="2">
    <location>
        <begin position="116"/>
        <end position="140"/>
    </location>
</feature>
<feature type="transmembrane region" description="Helical" evidence="2">
    <location>
        <begin position="1363"/>
        <end position="1389"/>
    </location>
</feature>
<evidence type="ECO:0008006" key="7">
    <source>
        <dbReference type="Google" id="ProtNLM"/>
    </source>
</evidence>
<evidence type="ECO:0000313" key="6">
    <source>
        <dbReference type="Proteomes" id="UP001162131"/>
    </source>
</evidence>
<evidence type="ECO:0000313" key="5">
    <source>
        <dbReference type="EMBL" id="CAG9331222.1"/>
    </source>
</evidence>
<feature type="transmembrane region" description="Helical" evidence="2">
    <location>
        <begin position="152"/>
        <end position="173"/>
    </location>
</feature>
<feature type="domain" description="PAS" evidence="3">
    <location>
        <begin position="592"/>
        <end position="684"/>
    </location>
</feature>
<feature type="transmembrane region" description="Helical" evidence="2">
    <location>
        <begin position="1176"/>
        <end position="1195"/>
    </location>
</feature>
<proteinExistence type="predicted"/>
<dbReference type="EMBL" id="CAJZBQ010000053">
    <property type="protein sequence ID" value="CAG9331222.1"/>
    <property type="molecule type" value="Genomic_DNA"/>
</dbReference>
<feature type="transmembrane region" description="Helical" evidence="2">
    <location>
        <begin position="199"/>
        <end position="222"/>
    </location>
</feature>
<dbReference type="Pfam" id="PF13426">
    <property type="entry name" value="PAS_9"/>
    <property type="match status" value="1"/>
</dbReference>
<dbReference type="SUPFAM" id="SSF55785">
    <property type="entry name" value="PYP-like sensor domain (PAS domain)"/>
    <property type="match status" value="1"/>
</dbReference>
<evidence type="ECO:0000256" key="2">
    <source>
        <dbReference type="SAM" id="Phobius"/>
    </source>
</evidence>
<dbReference type="InterPro" id="IPR000014">
    <property type="entry name" value="PAS"/>
</dbReference>
<gene>
    <name evidence="5" type="ORF">BSTOLATCC_MIC53298</name>
</gene>
<keyword evidence="2" id="KW-0472">Membrane</keyword>
<dbReference type="InterPro" id="IPR057352">
    <property type="entry name" value="TPR_TmcB/C"/>
</dbReference>
<accession>A0AAU9KDF4</accession>
<sequence length="1425" mass="165023">MSFYNHRNENEENEDSLNNTKPPLEANFFTDIANSFFELFRIVYFIKTPKENTSIYEKLKVVIVNLVFCAQLTSLLWMPDLSIYNWKGHMKIWKYIGYLRLDTSCAALDIMDACTYISIVIILANILVAIMLIILIYFCIRVPKIILRAFKISIYLWSNLFLIPTIIILTFALKYKLTNEDFISEYNSKVSLKDIEHHVVAAVLAVPLIILSFFFIICTSIFSGDIRHSVASKVLESRSHSKIEYITIIYTFVMSILYGTFAFKHTTYFQVVSLIYSSYMIVQVIRYLPYFSPFSNCVASTKFWIIFLVSFMFLFGRIIDSAMAIVLLSVIIVPLSSVFIIHETWDLYEKRRRKVSMSLQSLETAYQLEMILRATLIKQDIEDKEKIIKIFAKCYLGTKLYKNKLLAIWETNYCIFNLVDESLAKVKLGKGKESNINLESSYQSYLCQKSLEDHGLTDNAQFLHYLYKIQKAKKEDEYMCMALKEFWRELVSLDPDLKKLDSMLHMISNNLEFLHSEYFYLITNFPRSKEALVLYSTFLQNILFETERSSFLNNKRASLEKVLTSSVKDHKKLSFFDENNGVILVSWDKQTLGKIHYANSRAAAILKQSVDNLIGSDISSYIPEPFDKDFNKQMYDFLHMSNRSEIELPTSIYIKMPNNYIVECNARVSITSISHSLTLVCIFRERPTTHQIALINSSGEIYAYSMQFTKFTGRKIAELKGMKLTNLFPDLRRIILLPFVPYKLTNQGQDTYLISCYRIIGSTHLSYVLLINDPIEIQSWKHGEVEEIQESRKIKRMDLDSPLPLRVNISFTSDETIEALRSRSIQESKIRRYTSIKAQEDVSQASIGDTIEISENSTDKWEDEKSIVHSLSSASFSHERILKRIMDKIAKSVKIFNWTLIISMTAVLVTNLVVLIYTAAEVNSASDLSIPLTLGKLGKTFLFIDYFARSLQVSYGLFPEDLINRFTSEFVLQLDVLKDMHLKLSSNLANWRSCNSQEIFIGSLLDVWSTDDGIYLQKMNLMNTLEEFINHGNEFIANFKSSQSIDESGKFFYLNGFGNAFHYCNSSLYELIDCEVSNINDLAAKIYLLSGLGFGVLCVCTVAMLPFYFSIDKMKNIFWNYIKQKAYEFYFDLRQACSDRLASIHGQIESIYSNSATSSMSKEAKFKKRWKSSWKVLIYFAISFFFFLFNLLYLYENCTELLSLRPKLIRELINMQLLHKGLAAWSSEISAGLINRSLVMYFPSNYAFKNANINFKQIMSQINYSKKQLRDHDYVKLLTSDYISNFYEEINSSNNVLSYGAYSAGDMMAFDAYYLSYSIDIGVLDLLSIWFQFVFTSIDLSNEYETLISLADDESQAQIQTQLGYIIITLAIYAVVTIILYFGFYIPFLRWERKRLVKMQNISNIIPIKALRSPDSSKRSSFLRI</sequence>
<evidence type="ECO:0000259" key="3">
    <source>
        <dbReference type="Pfam" id="PF13426"/>
    </source>
</evidence>
<dbReference type="PANTHER" id="PTHR31600">
    <property type="entry name" value="TINY MACROCYSTS PROTEIN B-RELATED"/>
    <property type="match status" value="1"/>
</dbReference>
<evidence type="ECO:0000256" key="1">
    <source>
        <dbReference type="SAM" id="MobiDB-lite"/>
    </source>
</evidence>
<keyword evidence="6" id="KW-1185">Reference proteome</keyword>
<evidence type="ECO:0000259" key="4">
    <source>
        <dbReference type="Pfam" id="PF25474"/>
    </source>
</evidence>
<feature type="transmembrane region" description="Helical" evidence="2">
    <location>
        <begin position="243"/>
        <end position="261"/>
    </location>
</feature>
<dbReference type="Pfam" id="PF25474">
    <property type="entry name" value="TPR_TmcB"/>
    <property type="match status" value="1"/>
</dbReference>
<feature type="domain" description="TmcB/TmcC TPR repeats" evidence="4">
    <location>
        <begin position="449"/>
        <end position="561"/>
    </location>
</feature>
<dbReference type="InterPro" id="IPR035965">
    <property type="entry name" value="PAS-like_dom_sf"/>
</dbReference>
<keyword evidence="2" id="KW-1133">Transmembrane helix</keyword>
<comment type="caution">
    <text evidence="5">The sequence shown here is derived from an EMBL/GenBank/DDBJ whole genome shotgun (WGS) entry which is preliminary data.</text>
</comment>
<feature type="transmembrane region" description="Helical" evidence="2">
    <location>
        <begin position="59"/>
        <end position="78"/>
    </location>
</feature>
<feature type="transmembrane region" description="Helical" evidence="2">
    <location>
        <begin position="895"/>
        <end position="920"/>
    </location>
</feature>
<name>A0AAU9KDF4_9CILI</name>
<feature type="region of interest" description="Disordered" evidence="1">
    <location>
        <begin position="1"/>
        <end position="20"/>
    </location>
</feature>
<dbReference type="Gene3D" id="3.30.450.20">
    <property type="entry name" value="PAS domain"/>
    <property type="match status" value="1"/>
</dbReference>
<dbReference type="Proteomes" id="UP001162131">
    <property type="component" value="Unassembled WGS sequence"/>
</dbReference>